<sequence>MRIELLTHSAATLSKLRHLYLEQLRTASTIPAALAIEEHFLIAALAQARCYAELRELTMARSILTDAVMVRNLGRLGV</sequence>
<evidence type="ECO:0000313" key="2">
    <source>
        <dbReference type="Proteomes" id="UP000280307"/>
    </source>
</evidence>
<protein>
    <submittedName>
        <fullName evidence="1">Uncharacterized protein</fullName>
    </submittedName>
</protein>
<dbReference type="EMBL" id="RSAS01000381">
    <property type="protein sequence ID" value="RRR72669.1"/>
    <property type="molecule type" value="Genomic_DNA"/>
</dbReference>
<dbReference type="Proteomes" id="UP000280307">
    <property type="component" value="Unassembled WGS sequence"/>
</dbReference>
<proteinExistence type="predicted"/>
<reference evidence="1 2" key="1">
    <citation type="submission" date="2018-12" db="EMBL/GenBank/DDBJ databases">
        <title>Genome Sequence of Candidatus Viridilinea halotolerans isolated from saline sulfide-rich spring.</title>
        <authorList>
            <person name="Grouzdev D.S."/>
            <person name="Burganskaya E.I."/>
            <person name="Krutkina M.S."/>
            <person name="Sukhacheva M.V."/>
            <person name="Gorlenko V.M."/>
        </authorList>
    </citation>
    <scope>NUCLEOTIDE SEQUENCE [LARGE SCALE GENOMIC DNA]</scope>
    <source>
        <strain evidence="1">Chok-6</strain>
    </source>
</reference>
<gene>
    <name evidence="1" type="ORF">EI684_09865</name>
</gene>
<name>A0A426U0S6_9CHLR</name>
<accession>A0A426U0S6</accession>
<evidence type="ECO:0000313" key="1">
    <source>
        <dbReference type="EMBL" id="RRR72669.1"/>
    </source>
</evidence>
<comment type="caution">
    <text evidence="1">The sequence shown here is derived from an EMBL/GenBank/DDBJ whole genome shotgun (WGS) entry which is preliminary data.</text>
</comment>
<dbReference type="AlphaFoldDB" id="A0A426U0S6"/>
<organism evidence="1 2">
    <name type="scientific">Candidatus Viridilinea halotolerans</name>
    <dbReference type="NCBI Taxonomy" id="2491704"/>
    <lineage>
        <taxon>Bacteria</taxon>
        <taxon>Bacillati</taxon>
        <taxon>Chloroflexota</taxon>
        <taxon>Chloroflexia</taxon>
        <taxon>Chloroflexales</taxon>
        <taxon>Chloroflexineae</taxon>
        <taxon>Oscillochloridaceae</taxon>
        <taxon>Candidatus Viridilinea</taxon>
    </lineage>
</organism>